<proteinExistence type="predicted"/>
<dbReference type="GO" id="GO:0003848">
    <property type="term" value="F:2-amino-4-hydroxy-6-hydroxymethyldihydropteridine diphosphokinase activity"/>
    <property type="evidence" value="ECO:0007669"/>
    <property type="project" value="UniProtKB-EC"/>
</dbReference>
<evidence type="ECO:0000256" key="7">
    <source>
        <dbReference type="ARBA" id="ARBA00022909"/>
    </source>
</evidence>
<dbReference type="GO" id="GO:0005524">
    <property type="term" value="F:ATP binding"/>
    <property type="evidence" value="ECO:0007669"/>
    <property type="project" value="UniProtKB-KW"/>
</dbReference>
<evidence type="ECO:0000259" key="8">
    <source>
        <dbReference type="PROSITE" id="PS00794"/>
    </source>
</evidence>
<dbReference type="EMBL" id="VSSQ01000021">
    <property type="protein sequence ID" value="MPL63288.1"/>
    <property type="molecule type" value="Genomic_DNA"/>
</dbReference>
<dbReference type="Gene3D" id="3.30.70.560">
    <property type="entry name" value="7,8-Dihydro-6-hydroxymethylpterin-pyrophosphokinase HPPK"/>
    <property type="match status" value="1"/>
</dbReference>
<evidence type="ECO:0000256" key="4">
    <source>
        <dbReference type="ARBA" id="ARBA00022741"/>
    </source>
</evidence>
<dbReference type="GO" id="GO:0046654">
    <property type="term" value="P:tetrahydrofolate biosynthetic process"/>
    <property type="evidence" value="ECO:0007669"/>
    <property type="project" value="UniProtKB-UniPathway"/>
</dbReference>
<keyword evidence="7" id="KW-0289">Folate biosynthesis</keyword>
<dbReference type="GO" id="GO:0016301">
    <property type="term" value="F:kinase activity"/>
    <property type="evidence" value="ECO:0007669"/>
    <property type="project" value="UniProtKB-KW"/>
</dbReference>
<dbReference type="UniPathway" id="UPA00077">
    <property type="reaction ID" value="UER00155"/>
</dbReference>
<dbReference type="AlphaFoldDB" id="A0A644T8Q1"/>
<protein>
    <recommendedName>
        <fullName evidence="2">2-amino-4-hydroxy-6-hydroxymethyldihydropteridine diphosphokinase</fullName>
        <ecNumber evidence="2">2.7.6.3</ecNumber>
    </recommendedName>
</protein>
<evidence type="ECO:0000256" key="1">
    <source>
        <dbReference type="ARBA" id="ARBA00005051"/>
    </source>
</evidence>
<keyword evidence="4" id="KW-0547">Nucleotide-binding</keyword>
<dbReference type="PROSITE" id="PS00794">
    <property type="entry name" value="HPPK"/>
    <property type="match status" value="1"/>
</dbReference>
<comment type="pathway">
    <text evidence="1">Cofactor biosynthesis; tetrahydrofolate biosynthesis; 2-amino-4-hydroxy-6-hydroxymethyl-7,8-dihydropteridine diphosphate from 7,8-dihydroneopterin triphosphate: step 4/4.</text>
</comment>
<evidence type="ECO:0000256" key="5">
    <source>
        <dbReference type="ARBA" id="ARBA00022777"/>
    </source>
</evidence>
<evidence type="ECO:0000256" key="2">
    <source>
        <dbReference type="ARBA" id="ARBA00013253"/>
    </source>
</evidence>
<dbReference type="CDD" id="cd00483">
    <property type="entry name" value="HPPK"/>
    <property type="match status" value="1"/>
</dbReference>
<keyword evidence="3 9" id="KW-0808">Transferase</keyword>
<reference evidence="9" key="1">
    <citation type="submission" date="2019-08" db="EMBL/GenBank/DDBJ databases">
        <authorList>
            <person name="Kucharzyk K."/>
            <person name="Murdoch R.W."/>
            <person name="Higgins S."/>
            <person name="Loffler F."/>
        </authorList>
    </citation>
    <scope>NUCLEOTIDE SEQUENCE</scope>
</reference>
<dbReference type="InterPro" id="IPR035907">
    <property type="entry name" value="Hppk_sf"/>
</dbReference>
<feature type="domain" description="7,8-dihydro-6-hydroxymethylpterin-pyrophosphokinase" evidence="8">
    <location>
        <begin position="86"/>
        <end position="97"/>
    </location>
</feature>
<dbReference type="EC" id="2.7.6.3" evidence="2"/>
<accession>A0A644T8Q1</accession>
<keyword evidence="6" id="KW-0067">ATP-binding</keyword>
<dbReference type="GO" id="GO:0046656">
    <property type="term" value="P:folic acid biosynthetic process"/>
    <property type="evidence" value="ECO:0007669"/>
    <property type="project" value="UniProtKB-KW"/>
</dbReference>
<evidence type="ECO:0000256" key="6">
    <source>
        <dbReference type="ARBA" id="ARBA00022840"/>
    </source>
</evidence>
<evidence type="ECO:0000256" key="3">
    <source>
        <dbReference type="ARBA" id="ARBA00022679"/>
    </source>
</evidence>
<organism evidence="9">
    <name type="scientific">bioreactor metagenome</name>
    <dbReference type="NCBI Taxonomy" id="1076179"/>
    <lineage>
        <taxon>unclassified sequences</taxon>
        <taxon>metagenomes</taxon>
        <taxon>ecological metagenomes</taxon>
    </lineage>
</organism>
<dbReference type="NCBIfam" id="TIGR01498">
    <property type="entry name" value="folK"/>
    <property type="match status" value="1"/>
</dbReference>
<gene>
    <name evidence="9" type="primary">folK_2</name>
    <name evidence="9" type="ORF">SDC9_08910</name>
</gene>
<dbReference type="SUPFAM" id="SSF55083">
    <property type="entry name" value="6-hydroxymethyl-7,8-dihydropterin pyrophosphokinase, HPPK"/>
    <property type="match status" value="1"/>
</dbReference>
<comment type="caution">
    <text evidence="9">The sequence shown here is derived from an EMBL/GenBank/DDBJ whole genome shotgun (WGS) entry which is preliminary data.</text>
</comment>
<dbReference type="PANTHER" id="PTHR43071:SF1">
    <property type="entry name" value="2-AMINO-4-HYDROXY-6-HYDROXYMETHYLDIHYDROPTERIDINE PYROPHOSPHOKINASE"/>
    <property type="match status" value="1"/>
</dbReference>
<keyword evidence="5 9" id="KW-0418">Kinase</keyword>
<dbReference type="InterPro" id="IPR000550">
    <property type="entry name" value="Hppk"/>
</dbReference>
<evidence type="ECO:0000313" key="9">
    <source>
        <dbReference type="EMBL" id="MPL63288.1"/>
    </source>
</evidence>
<sequence length="163" mass="18441">MIVLGLGSNIGDREVNISTAIKMLKETNRITVLKTSALYRSEPVGVKEQPEFLNAVLCIETSLTPYELLTVCNDVEHRMGRIRARKWGPRNIDIDILMYNDVVLNSAALNLPHPRLHERNFVLVPLLDVMGSLPIYKGLNTEELIKANNDTSKVHYFKELIVT</sequence>
<dbReference type="Pfam" id="PF01288">
    <property type="entry name" value="HPPK"/>
    <property type="match status" value="1"/>
</dbReference>
<dbReference type="PANTHER" id="PTHR43071">
    <property type="entry name" value="2-AMINO-4-HYDROXY-6-HYDROXYMETHYLDIHYDROPTERIDINE PYROPHOSPHOKINASE"/>
    <property type="match status" value="1"/>
</dbReference>
<name>A0A644T8Q1_9ZZZZ</name>